<dbReference type="Pfam" id="PF00364">
    <property type="entry name" value="Biotin_lipoyl"/>
    <property type="match status" value="1"/>
</dbReference>
<organism evidence="12 13">
    <name type="scientific">Mycoplana dimorpha</name>
    <dbReference type="NCBI Taxonomy" id="28320"/>
    <lineage>
        <taxon>Bacteria</taxon>
        <taxon>Pseudomonadati</taxon>
        <taxon>Pseudomonadota</taxon>
        <taxon>Alphaproteobacteria</taxon>
        <taxon>Hyphomicrobiales</taxon>
        <taxon>Rhizobiaceae</taxon>
        <taxon>Mycoplana</taxon>
    </lineage>
</organism>
<evidence type="ECO:0000256" key="8">
    <source>
        <dbReference type="ARBA" id="ARBA00023267"/>
    </source>
</evidence>
<comment type="function">
    <text evidence="1 9">This protein is a component of the acetyl coenzyme A carboxylase complex; first, biotin carboxylase catalyzes the carboxylation of the carrier protein and then the transcarboxylase transfers the carboxyl group to form malonyl-CoA.</text>
</comment>
<evidence type="ECO:0000256" key="3">
    <source>
        <dbReference type="ARBA" id="ARBA00017562"/>
    </source>
</evidence>
<dbReference type="SUPFAM" id="SSF51230">
    <property type="entry name" value="Single hybrid motif"/>
    <property type="match status" value="1"/>
</dbReference>
<protein>
    <recommendedName>
        <fullName evidence="3 9">Biotin carboxyl carrier protein of acetyl-CoA carboxylase</fullName>
    </recommendedName>
</protein>
<evidence type="ECO:0000256" key="5">
    <source>
        <dbReference type="ARBA" id="ARBA00022832"/>
    </source>
</evidence>
<evidence type="ECO:0000313" key="12">
    <source>
        <dbReference type="EMBL" id="PTM97558.1"/>
    </source>
</evidence>
<dbReference type="Gene3D" id="2.40.50.100">
    <property type="match status" value="1"/>
</dbReference>
<dbReference type="PROSITE" id="PS00188">
    <property type="entry name" value="BIOTIN"/>
    <property type="match status" value="1"/>
</dbReference>
<dbReference type="PRINTS" id="PR01071">
    <property type="entry name" value="ACOABIOTINCC"/>
</dbReference>
<comment type="pathway">
    <text evidence="2 9">Lipid metabolism; fatty acid biosynthesis.</text>
</comment>
<evidence type="ECO:0000256" key="9">
    <source>
        <dbReference type="RuleBase" id="RU364072"/>
    </source>
</evidence>
<feature type="region of interest" description="Disordered" evidence="10">
    <location>
        <begin position="55"/>
        <end position="77"/>
    </location>
</feature>
<evidence type="ECO:0000259" key="11">
    <source>
        <dbReference type="PROSITE" id="PS50968"/>
    </source>
</evidence>
<dbReference type="GO" id="GO:0006633">
    <property type="term" value="P:fatty acid biosynthetic process"/>
    <property type="evidence" value="ECO:0007669"/>
    <property type="project" value="UniProtKB-UniPathway"/>
</dbReference>
<evidence type="ECO:0000256" key="7">
    <source>
        <dbReference type="ARBA" id="ARBA00023160"/>
    </source>
</evidence>
<evidence type="ECO:0000256" key="6">
    <source>
        <dbReference type="ARBA" id="ARBA00023098"/>
    </source>
</evidence>
<evidence type="ECO:0000256" key="10">
    <source>
        <dbReference type="SAM" id="MobiDB-lite"/>
    </source>
</evidence>
<dbReference type="UniPathway" id="UPA00094"/>
<keyword evidence="8 9" id="KW-0092">Biotin</keyword>
<dbReference type="InterPro" id="IPR000089">
    <property type="entry name" value="Biotin_lipoyl"/>
</dbReference>
<evidence type="ECO:0000256" key="1">
    <source>
        <dbReference type="ARBA" id="ARBA00003761"/>
    </source>
</evidence>
<dbReference type="InterPro" id="IPR050709">
    <property type="entry name" value="Biotin_Carboxyl_Carrier/Decarb"/>
</dbReference>
<sequence length="159" mass="16574">MDLDVIERLMRMLAESEVEELEVTEGNLRIRLAKGAAVRSKVAGAQVAAGTAAANDANSLRLPRGDDEPEPGPAANSDLHIIVSGLPGTFFRAPAPGAEPFVSEGAAVRDGQQLAIVEAMKMMNPVEADCDGTVLEVLVGDAAPVQAGTPLFRVRKTSA</sequence>
<dbReference type="PROSITE" id="PS50968">
    <property type="entry name" value="BIOTINYL_LIPOYL"/>
    <property type="match status" value="1"/>
</dbReference>
<dbReference type="InterPro" id="IPR001249">
    <property type="entry name" value="AcCoA_biotinCC"/>
</dbReference>
<proteinExistence type="predicted"/>
<keyword evidence="7 9" id="KW-0275">Fatty acid biosynthesis</keyword>
<dbReference type="GO" id="GO:0003989">
    <property type="term" value="F:acetyl-CoA carboxylase activity"/>
    <property type="evidence" value="ECO:0007669"/>
    <property type="project" value="InterPro"/>
</dbReference>
<evidence type="ECO:0000256" key="4">
    <source>
        <dbReference type="ARBA" id="ARBA00022516"/>
    </source>
</evidence>
<feature type="domain" description="Lipoyl-binding" evidence="11">
    <location>
        <begin position="81"/>
        <end position="155"/>
    </location>
</feature>
<keyword evidence="13" id="KW-1185">Reference proteome</keyword>
<keyword evidence="4 9" id="KW-0444">Lipid biosynthesis</keyword>
<evidence type="ECO:0000256" key="2">
    <source>
        <dbReference type="ARBA" id="ARBA00005194"/>
    </source>
</evidence>
<dbReference type="PANTHER" id="PTHR45266">
    <property type="entry name" value="OXALOACETATE DECARBOXYLASE ALPHA CHAIN"/>
    <property type="match status" value="1"/>
</dbReference>
<keyword evidence="6 9" id="KW-0443">Lipid metabolism</keyword>
<dbReference type="CDD" id="cd06850">
    <property type="entry name" value="biotinyl_domain"/>
    <property type="match status" value="1"/>
</dbReference>
<comment type="caution">
    <text evidence="12">The sequence shown here is derived from an EMBL/GenBank/DDBJ whole genome shotgun (WGS) entry which is preliminary data.</text>
</comment>
<dbReference type="Proteomes" id="UP000241247">
    <property type="component" value="Unassembled WGS sequence"/>
</dbReference>
<dbReference type="PANTHER" id="PTHR45266:SF3">
    <property type="entry name" value="OXALOACETATE DECARBOXYLASE ALPHA CHAIN"/>
    <property type="match status" value="1"/>
</dbReference>
<dbReference type="NCBIfam" id="TIGR00531">
    <property type="entry name" value="BCCP"/>
    <property type="match status" value="1"/>
</dbReference>
<dbReference type="AlphaFoldDB" id="A0A2T5BF38"/>
<keyword evidence="5 9" id="KW-0276">Fatty acid metabolism</keyword>
<dbReference type="InterPro" id="IPR011053">
    <property type="entry name" value="Single_hybrid_motif"/>
</dbReference>
<name>A0A2T5BF38_MYCDI</name>
<dbReference type="GO" id="GO:0009317">
    <property type="term" value="C:acetyl-CoA carboxylase complex"/>
    <property type="evidence" value="ECO:0007669"/>
    <property type="project" value="InterPro"/>
</dbReference>
<dbReference type="InterPro" id="IPR001882">
    <property type="entry name" value="Biotin_BS"/>
</dbReference>
<evidence type="ECO:0000313" key="13">
    <source>
        <dbReference type="Proteomes" id="UP000241247"/>
    </source>
</evidence>
<gene>
    <name evidence="12" type="ORF">C7449_102432</name>
</gene>
<reference evidence="12 13" key="1">
    <citation type="submission" date="2018-04" db="EMBL/GenBank/DDBJ databases">
        <title>Genomic Encyclopedia of Type Strains, Phase IV (KMG-IV): sequencing the most valuable type-strain genomes for metagenomic binning, comparative biology and taxonomic classification.</title>
        <authorList>
            <person name="Goeker M."/>
        </authorList>
    </citation>
    <scope>NUCLEOTIDE SEQUENCE [LARGE SCALE GENOMIC DNA]</scope>
    <source>
        <strain evidence="12 13">DSM 7138</strain>
    </source>
</reference>
<accession>A0A2T5BF38</accession>
<dbReference type="EMBL" id="PZZZ01000002">
    <property type="protein sequence ID" value="PTM97558.1"/>
    <property type="molecule type" value="Genomic_DNA"/>
</dbReference>